<keyword evidence="1" id="KW-0472">Membrane</keyword>
<evidence type="ECO:0000256" key="1">
    <source>
        <dbReference type="SAM" id="Phobius"/>
    </source>
</evidence>
<evidence type="ECO:0000313" key="2">
    <source>
        <dbReference type="EMBL" id="WUV43278.1"/>
    </source>
</evidence>
<keyword evidence="3" id="KW-1185">Reference proteome</keyword>
<protein>
    <submittedName>
        <fullName evidence="2">Uncharacterized protein</fullName>
    </submittedName>
</protein>
<keyword evidence="1" id="KW-0812">Transmembrane</keyword>
<accession>A0ABZ1YJQ1</accession>
<proteinExistence type="predicted"/>
<gene>
    <name evidence="2" type="ORF">OG563_29110</name>
</gene>
<dbReference type="EMBL" id="CP109441">
    <property type="protein sequence ID" value="WUV43278.1"/>
    <property type="molecule type" value="Genomic_DNA"/>
</dbReference>
<sequence length="105" mass="11571">MSTTGLVCATVAGVLTLGVVVFYLLPYLVDRPVHVDGERPSTEILARIARDACHRAPHHPYSVGEARRVFRQRINCDADSCGAKHEAFWILIDAGVLRPGAYVER</sequence>
<reference evidence="2" key="1">
    <citation type="submission" date="2022-10" db="EMBL/GenBank/DDBJ databases">
        <title>The complete genomes of actinobacterial strains from the NBC collection.</title>
        <authorList>
            <person name="Joergensen T.S."/>
            <person name="Alvarez Arevalo M."/>
            <person name="Sterndorff E.B."/>
            <person name="Faurdal D."/>
            <person name="Vuksanovic O."/>
            <person name="Mourched A.-S."/>
            <person name="Charusanti P."/>
            <person name="Shaw S."/>
            <person name="Blin K."/>
            <person name="Weber T."/>
        </authorList>
    </citation>
    <scope>NUCLEOTIDE SEQUENCE</scope>
    <source>
        <strain evidence="2">NBC_01482</strain>
    </source>
</reference>
<evidence type="ECO:0000313" key="3">
    <source>
        <dbReference type="Proteomes" id="UP001432062"/>
    </source>
</evidence>
<dbReference type="RefSeq" id="WP_329405798.1">
    <property type="nucleotide sequence ID" value="NZ_CP109441.1"/>
</dbReference>
<organism evidence="2 3">
    <name type="scientific">Nocardia vinacea</name>
    <dbReference type="NCBI Taxonomy" id="96468"/>
    <lineage>
        <taxon>Bacteria</taxon>
        <taxon>Bacillati</taxon>
        <taxon>Actinomycetota</taxon>
        <taxon>Actinomycetes</taxon>
        <taxon>Mycobacteriales</taxon>
        <taxon>Nocardiaceae</taxon>
        <taxon>Nocardia</taxon>
    </lineage>
</organism>
<keyword evidence="1" id="KW-1133">Transmembrane helix</keyword>
<name>A0ABZ1YJQ1_9NOCA</name>
<feature type="transmembrane region" description="Helical" evidence="1">
    <location>
        <begin position="6"/>
        <end position="29"/>
    </location>
</feature>
<dbReference type="Proteomes" id="UP001432062">
    <property type="component" value="Chromosome"/>
</dbReference>